<accession>A0A9P6TUR1</accession>
<gene>
    <name evidence="1" type="ORF">BG011_001542</name>
</gene>
<evidence type="ECO:0000313" key="1">
    <source>
        <dbReference type="EMBL" id="KAG0247416.1"/>
    </source>
</evidence>
<evidence type="ECO:0000313" key="2">
    <source>
        <dbReference type="Proteomes" id="UP000726737"/>
    </source>
</evidence>
<name>A0A9P6TUR1_9FUNG</name>
<dbReference type="Proteomes" id="UP000726737">
    <property type="component" value="Unassembled WGS sequence"/>
</dbReference>
<comment type="caution">
    <text evidence="1">The sequence shown here is derived from an EMBL/GenBank/DDBJ whole genome shotgun (WGS) entry which is preliminary data.</text>
</comment>
<sequence length="156" mass="18327">MDTPSSVPSCSLRRPFQRTIPKLRRLVNHREHYLSDYVSDAFEDVKGRLVGRGCLPKIKDDTRLLVINDEAQFLGDQFNGSFQSMSSSDETDYHLLFSCPKELERYHHAFIREDQIFNTNRVLTAVDIEINQVLTRLEERRRQVEKRNPSTDIRFP</sequence>
<proteinExistence type="predicted"/>
<keyword evidence="2" id="KW-1185">Reference proteome</keyword>
<protein>
    <submittedName>
        <fullName evidence="1">Uncharacterized protein</fullName>
    </submittedName>
</protein>
<organism evidence="1 2">
    <name type="scientific">Mortierella polycephala</name>
    <dbReference type="NCBI Taxonomy" id="41804"/>
    <lineage>
        <taxon>Eukaryota</taxon>
        <taxon>Fungi</taxon>
        <taxon>Fungi incertae sedis</taxon>
        <taxon>Mucoromycota</taxon>
        <taxon>Mortierellomycotina</taxon>
        <taxon>Mortierellomycetes</taxon>
        <taxon>Mortierellales</taxon>
        <taxon>Mortierellaceae</taxon>
        <taxon>Mortierella</taxon>
    </lineage>
</organism>
<feature type="non-terminal residue" evidence="1">
    <location>
        <position position="156"/>
    </location>
</feature>
<dbReference type="AlphaFoldDB" id="A0A9P6TUR1"/>
<dbReference type="OrthoDB" id="2393824at2759"/>
<dbReference type="EMBL" id="JAAAJA010001409">
    <property type="protein sequence ID" value="KAG0247416.1"/>
    <property type="molecule type" value="Genomic_DNA"/>
</dbReference>
<reference evidence="1" key="1">
    <citation type="journal article" date="2020" name="Fungal Divers.">
        <title>Resolving the Mortierellaceae phylogeny through synthesis of multi-gene phylogenetics and phylogenomics.</title>
        <authorList>
            <person name="Vandepol N."/>
            <person name="Liber J."/>
            <person name="Desiro A."/>
            <person name="Na H."/>
            <person name="Kennedy M."/>
            <person name="Barry K."/>
            <person name="Grigoriev I.V."/>
            <person name="Miller A.N."/>
            <person name="O'Donnell K."/>
            <person name="Stajich J.E."/>
            <person name="Bonito G."/>
        </authorList>
    </citation>
    <scope>NUCLEOTIDE SEQUENCE</scope>
    <source>
        <strain evidence="1">KOD948</strain>
    </source>
</reference>